<gene>
    <name evidence="2" type="ORF">NCTC8580_03945</name>
</gene>
<evidence type="ECO:0000313" key="2">
    <source>
        <dbReference type="EMBL" id="SUP85917.1"/>
    </source>
</evidence>
<sequence>MQVGLNRPQWEVANKTSLPDFDRLQGANSLPLIKKEVDFPESPFISSQPLRYNVQLNRQLTALQRAEGYLHTTERQVAQLQRALQQERAETEIKPLALKTLHWLQQRTAMSGNAVDRQLNFVPEQRTEVNFALHGAEQLLQPAESETLLFSLTGNGYNVVAVKLAAYASPAQNLLRLNNGLGRLFVIA</sequence>
<proteinExistence type="predicted"/>
<name>A0A380QCX6_YERPU</name>
<dbReference type="AlphaFoldDB" id="A0A380QCX6"/>
<evidence type="ECO:0000256" key="1">
    <source>
        <dbReference type="SAM" id="Coils"/>
    </source>
</evidence>
<dbReference type="EMBL" id="UHJC01000001">
    <property type="protein sequence ID" value="SUP85917.1"/>
    <property type="molecule type" value="Genomic_DNA"/>
</dbReference>
<evidence type="ECO:0000313" key="3">
    <source>
        <dbReference type="Proteomes" id="UP000255087"/>
    </source>
</evidence>
<reference evidence="2 3" key="1">
    <citation type="submission" date="2018-06" db="EMBL/GenBank/DDBJ databases">
        <authorList>
            <consortium name="Pathogen Informatics"/>
            <person name="Doyle S."/>
        </authorList>
    </citation>
    <scope>NUCLEOTIDE SEQUENCE [LARGE SCALE GENOMIC DNA]</scope>
    <source>
        <strain evidence="2 3">NCTC8580</strain>
    </source>
</reference>
<keyword evidence="2" id="KW-0969">Cilium</keyword>
<feature type="coiled-coil region" evidence="1">
    <location>
        <begin position="63"/>
        <end position="90"/>
    </location>
</feature>
<protein>
    <submittedName>
        <fullName evidence="2">Flagellar hook associated protein lafW</fullName>
    </submittedName>
</protein>
<keyword evidence="2" id="KW-0966">Cell projection</keyword>
<keyword evidence="2" id="KW-0282">Flagellum</keyword>
<dbReference type="Proteomes" id="UP000255087">
    <property type="component" value="Unassembled WGS sequence"/>
</dbReference>
<organism evidence="2 3">
    <name type="scientific">Yersinia pseudotuberculosis</name>
    <dbReference type="NCBI Taxonomy" id="633"/>
    <lineage>
        <taxon>Bacteria</taxon>
        <taxon>Pseudomonadati</taxon>
        <taxon>Pseudomonadota</taxon>
        <taxon>Gammaproteobacteria</taxon>
        <taxon>Enterobacterales</taxon>
        <taxon>Yersiniaceae</taxon>
        <taxon>Yersinia</taxon>
    </lineage>
</organism>
<accession>A0A380QCX6</accession>
<keyword evidence="1" id="KW-0175">Coiled coil</keyword>